<evidence type="ECO:0000313" key="4">
    <source>
        <dbReference type="Proteomes" id="UP000269097"/>
    </source>
</evidence>
<dbReference type="RefSeq" id="WP_123039945.1">
    <property type="nucleotide sequence ID" value="NZ_CP033433.1"/>
</dbReference>
<keyword evidence="4" id="KW-1185">Reference proteome</keyword>
<dbReference type="EMBL" id="CP033433">
    <property type="protein sequence ID" value="AYQ71883.1"/>
    <property type="molecule type" value="Genomic_DNA"/>
</dbReference>
<organism evidence="3 4">
    <name type="scientific">Cohnella candidum</name>
    <dbReference type="NCBI Taxonomy" id="2674991"/>
    <lineage>
        <taxon>Bacteria</taxon>
        <taxon>Bacillati</taxon>
        <taxon>Bacillota</taxon>
        <taxon>Bacilli</taxon>
        <taxon>Bacillales</taxon>
        <taxon>Paenibacillaceae</taxon>
        <taxon>Cohnella</taxon>
    </lineage>
</organism>
<feature type="region of interest" description="Disordered" evidence="1">
    <location>
        <begin position="493"/>
        <end position="518"/>
    </location>
</feature>
<reference evidence="3 4" key="1">
    <citation type="submission" date="2018-10" db="EMBL/GenBank/DDBJ databases">
        <title>Genome Sequence of Cohnella sp.</title>
        <authorList>
            <person name="Srinivasan S."/>
            <person name="Kim M.K."/>
        </authorList>
    </citation>
    <scope>NUCLEOTIDE SEQUENCE [LARGE SCALE GENOMIC DNA]</scope>
    <source>
        <strain evidence="3 4">18JY8-7</strain>
    </source>
</reference>
<dbReference type="InterPro" id="IPR032830">
    <property type="entry name" value="XPB/Ssl2_N"/>
</dbReference>
<gene>
    <name evidence="3" type="ORF">EAV92_04490</name>
</gene>
<sequence>MNAAPSVDKLPESIGAVIGAEPAVAVRLKRGMVLRDILSSPEWAEDWARQSDPTLKRLFACLLLRFGSTAFEEEKGAVEALKDGLHTGAEWRAGLARLRRAGVLFAIRKTWGDRLYYVPTDMAAVWQRLLLPANAEPLAAIESADVVPRPAPYRPTLALKLLSAWAFIGRKGLPLTAKGAISKPAAEKLASVMKIASEELAPLGLVYPQHDQQPAASALAVDLGLVTGVLKRMDGAIAVDAAGAAAWTANPIAFADAVLHRRILERYAASDPARHMAASAIADCRPDAWYRELEIARIGVRPIDVEVWLDLLAAFGWAEWGTIGNEGVFRLTVPLDISVFAAAEDETEPFHVQPDGEIYVPPGVGLAERWALEELAEPVSADRVYVYRLTKSAAERAYENGWPLERVRSFLERGSGMPVPGPVEDALRDWLRNLGKIRLEEAVLLRTDSAETASWLLEDAEIAGKLAERLGDRDFLVSRDALKGLEARLAKTGFKPSKPPAAPAEGTAASETADRNEASTEPGWIYCGTVLSFYEPDRSVVSDSELFPGLEQVPAAWFRKPGAYHATTRQELIRRAIGWRTALQLGDDEAEPDLFVPHSIDTHADSWEVRGRWKAREDQAGRGADTYETVSLPADRFGLVKIVLPQWDSPSVP</sequence>
<name>A0A3G3JUG4_9BACL</name>
<evidence type="ECO:0000313" key="3">
    <source>
        <dbReference type="EMBL" id="AYQ71883.1"/>
    </source>
</evidence>
<dbReference type="AlphaFoldDB" id="A0A3G3JUG4"/>
<evidence type="ECO:0000259" key="2">
    <source>
        <dbReference type="Pfam" id="PF13625"/>
    </source>
</evidence>
<accession>A0A3G3JUG4</accession>
<dbReference type="Proteomes" id="UP000269097">
    <property type="component" value="Chromosome"/>
</dbReference>
<dbReference type="KEGG" id="coh:EAV92_04490"/>
<dbReference type="Pfam" id="PF13625">
    <property type="entry name" value="Helicase_C_3"/>
    <property type="match status" value="1"/>
</dbReference>
<proteinExistence type="predicted"/>
<protein>
    <recommendedName>
        <fullName evidence="2">Helicase XPB/Ssl2 N-terminal domain-containing protein</fullName>
    </recommendedName>
</protein>
<evidence type="ECO:0000256" key="1">
    <source>
        <dbReference type="SAM" id="MobiDB-lite"/>
    </source>
</evidence>
<feature type="domain" description="Helicase XPB/Ssl2 N-terminal" evidence="2">
    <location>
        <begin position="352"/>
        <end position="469"/>
    </location>
</feature>